<protein>
    <submittedName>
        <fullName evidence="2">Uncharacterized protein</fullName>
    </submittedName>
</protein>
<sequence>MRMRTTTRTRTRSLLLPCPVPRASADGGYGGPLAPGGGRGCASALLPAVGGDADGDADVRGGAAPVPPTTADGEHFVFR</sequence>
<proteinExistence type="predicted"/>
<gene>
    <name evidence="2" type="ORF">B0H17DRAFT_1094673</name>
</gene>
<name>A0AAD7G6L1_MYCRO</name>
<comment type="caution">
    <text evidence="2">The sequence shown here is derived from an EMBL/GenBank/DDBJ whole genome shotgun (WGS) entry which is preliminary data.</text>
</comment>
<feature type="region of interest" description="Disordered" evidence="1">
    <location>
        <begin position="56"/>
        <end position="79"/>
    </location>
</feature>
<accession>A0AAD7G6L1</accession>
<reference evidence="2" key="1">
    <citation type="submission" date="2023-03" db="EMBL/GenBank/DDBJ databases">
        <title>Massive genome expansion in bonnet fungi (Mycena s.s.) driven by repeated elements and novel gene families across ecological guilds.</title>
        <authorList>
            <consortium name="Lawrence Berkeley National Laboratory"/>
            <person name="Harder C.B."/>
            <person name="Miyauchi S."/>
            <person name="Viragh M."/>
            <person name="Kuo A."/>
            <person name="Thoen E."/>
            <person name="Andreopoulos B."/>
            <person name="Lu D."/>
            <person name="Skrede I."/>
            <person name="Drula E."/>
            <person name="Henrissat B."/>
            <person name="Morin E."/>
            <person name="Kohler A."/>
            <person name="Barry K."/>
            <person name="LaButti K."/>
            <person name="Morin E."/>
            <person name="Salamov A."/>
            <person name="Lipzen A."/>
            <person name="Mereny Z."/>
            <person name="Hegedus B."/>
            <person name="Baldrian P."/>
            <person name="Stursova M."/>
            <person name="Weitz H."/>
            <person name="Taylor A."/>
            <person name="Grigoriev I.V."/>
            <person name="Nagy L.G."/>
            <person name="Martin F."/>
            <person name="Kauserud H."/>
        </authorList>
    </citation>
    <scope>NUCLEOTIDE SEQUENCE</scope>
    <source>
        <strain evidence="2">CBHHK067</strain>
    </source>
</reference>
<evidence type="ECO:0000256" key="1">
    <source>
        <dbReference type="SAM" id="MobiDB-lite"/>
    </source>
</evidence>
<keyword evidence="3" id="KW-1185">Reference proteome</keyword>
<dbReference type="EMBL" id="JARKIE010000254">
    <property type="protein sequence ID" value="KAJ7661035.1"/>
    <property type="molecule type" value="Genomic_DNA"/>
</dbReference>
<dbReference type="AlphaFoldDB" id="A0AAD7G6L1"/>
<organism evidence="2 3">
    <name type="scientific">Mycena rosella</name>
    <name type="common">Pink bonnet</name>
    <name type="synonym">Agaricus rosellus</name>
    <dbReference type="NCBI Taxonomy" id="1033263"/>
    <lineage>
        <taxon>Eukaryota</taxon>
        <taxon>Fungi</taxon>
        <taxon>Dikarya</taxon>
        <taxon>Basidiomycota</taxon>
        <taxon>Agaricomycotina</taxon>
        <taxon>Agaricomycetes</taxon>
        <taxon>Agaricomycetidae</taxon>
        <taxon>Agaricales</taxon>
        <taxon>Marasmiineae</taxon>
        <taxon>Mycenaceae</taxon>
        <taxon>Mycena</taxon>
    </lineage>
</organism>
<evidence type="ECO:0000313" key="3">
    <source>
        <dbReference type="Proteomes" id="UP001221757"/>
    </source>
</evidence>
<dbReference type="Proteomes" id="UP001221757">
    <property type="component" value="Unassembled WGS sequence"/>
</dbReference>
<evidence type="ECO:0000313" key="2">
    <source>
        <dbReference type="EMBL" id="KAJ7661035.1"/>
    </source>
</evidence>